<name>Q7UUJ2_RHOBA</name>
<proteinExistence type="predicted"/>
<dbReference type="OrthoDB" id="9964635at2"/>
<protein>
    <submittedName>
        <fullName evidence="1">Uncharacterized protein</fullName>
    </submittedName>
</protein>
<dbReference type="InParanoid" id="Q7UUJ2"/>
<dbReference type="STRING" id="243090.RB3260"/>
<gene>
    <name evidence="1" type="ordered locus">RB3260</name>
</gene>
<keyword evidence="2" id="KW-1185">Reference proteome</keyword>
<sequence>MGKRSRRRENARPALRVLGACDRWEVLSSNFRLGRKTEGFYDTAVTEAVEFESQEIVPMPTHVAYQRRCTEGLA</sequence>
<dbReference type="HOGENOM" id="CLU_2685363_0_0_0"/>
<organism evidence="1 2">
    <name type="scientific">Rhodopirellula baltica (strain DSM 10527 / NCIMB 13988 / SH1)</name>
    <dbReference type="NCBI Taxonomy" id="243090"/>
    <lineage>
        <taxon>Bacteria</taxon>
        <taxon>Pseudomonadati</taxon>
        <taxon>Planctomycetota</taxon>
        <taxon>Planctomycetia</taxon>
        <taxon>Pirellulales</taxon>
        <taxon>Pirellulaceae</taxon>
        <taxon>Rhodopirellula</taxon>
    </lineage>
</organism>
<dbReference type="KEGG" id="rba:RB3260"/>
<evidence type="ECO:0000313" key="1">
    <source>
        <dbReference type="EMBL" id="CAD73087.1"/>
    </source>
</evidence>
<evidence type="ECO:0000313" key="2">
    <source>
        <dbReference type="Proteomes" id="UP000001025"/>
    </source>
</evidence>
<dbReference type="EnsemblBacteria" id="CAD73087">
    <property type="protein sequence ID" value="CAD73087"/>
    <property type="gene ID" value="RB3260"/>
</dbReference>
<dbReference type="AlphaFoldDB" id="Q7UUJ2"/>
<dbReference type="Proteomes" id="UP000001025">
    <property type="component" value="Chromosome"/>
</dbReference>
<accession>Q7UUJ2</accession>
<reference evidence="1 2" key="1">
    <citation type="journal article" date="2003" name="Proc. Natl. Acad. Sci. U.S.A.">
        <title>Complete genome sequence of the marine planctomycete Pirellula sp. strain 1.</title>
        <authorList>
            <person name="Gloeckner F.O."/>
            <person name="Kube M."/>
            <person name="Bauer M."/>
            <person name="Teeling H."/>
            <person name="Lombardot T."/>
            <person name="Ludwig W."/>
            <person name="Gade D."/>
            <person name="Beck A."/>
            <person name="Borzym K."/>
            <person name="Heitmann K."/>
            <person name="Rabus R."/>
            <person name="Schlesner H."/>
            <person name="Amann R."/>
            <person name="Reinhardt R."/>
        </authorList>
    </citation>
    <scope>NUCLEOTIDE SEQUENCE [LARGE SCALE GENOMIC DNA]</scope>
    <source>
        <strain evidence="2">DSM 10527 / NCIMB 13988 / SH1</strain>
    </source>
</reference>
<dbReference type="PATRIC" id="fig|243090.15.peg.1501"/>
<dbReference type="EMBL" id="BX294138">
    <property type="protein sequence ID" value="CAD73087.1"/>
    <property type="molecule type" value="Genomic_DNA"/>
</dbReference>